<keyword evidence="2" id="KW-0812">Transmembrane</keyword>
<feature type="transmembrane region" description="Helical" evidence="2">
    <location>
        <begin position="12"/>
        <end position="31"/>
    </location>
</feature>
<organism evidence="4 5">
    <name type="scientific">Hallerella porci</name>
    <dbReference type="NCBI Taxonomy" id="1945871"/>
    <lineage>
        <taxon>Bacteria</taxon>
        <taxon>Pseudomonadati</taxon>
        <taxon>Fibrobacterota</taxon>
        <taxon>Fibrobacteria</taxon>
        <taxon>Fibrobacterales</taxon>
        <taxon>Fibrobacteraceae</taxon>
        <taxon>Hallerella</taxon>
    </lineage>
</organism>
<name>A0ABX5LML4_9BACT</name>
<reference evidence="4 5" key="1">
    <citation type="submission" date="2018-05" db="EMBL/GenBank/DDBJ databases">
        <title>Animal gut microbial communities from fecal samples from Wisconsin, USA.</title>
        <authorList>
            <person name="Neumann A."/>
        </authorList>
    </citation>
    <scope>NUCLEOTIDE SEQUENCE [LARGE SCALE GENOMIC DNA]</scope>
    <source>
        <strain evidence="4 5">UWS4</strain>
    </source>
</reference>
<evidence type="ECO:0000256" key="1">
    <source>
        <dbReference type="SAM" id="Coils"/>
    </source>
</evidence>
<feature type="domain" description="Mce/MlaD" evidence="3">
    <location>
        <begin position="42"/>
        <end position="113"/>
    </location>
</feature>
<dbReference type="InterPro" id="IPR003399">
    <property type="entry name" value="Mce/MlaD"/>
</dbReference>
<keyword evidence="5" id="KW-1185">Reference proteome</keyword>
<proteinExistence type="predicted"/>
<keyword evidence="2" id="KW-1133">Transmembrane helix</keyword>
<comment type="caution">
    <text evidence="4">The sequence shown here is derived from an EMBL/GenBank/DDBJ whole genome shotgun (WGS) entry which is preliminary data.</text>
</comment>
<evidence type="ECO:0000313" key="5">
    <source>
        <dbReference type="Proteomes" id="UP000245523"/>
    </source>
</evidence>
<dbReference type="PANTHER" id="PTHR33371">
    <property type="entry name" value="INTERMEMBRANE PHOSPHOLIPID TRANSPORT SYSTEM BINDING PROTEIN MLAD-RELATED"/>
    <property type="match status" value="1"/>
</dbReference>
<dbReference type="Proteomes" id="UP000245523">
    <property type="component" value="Unassembled WGS sequence"/>
</dbReference>
<dbReference type="RefSeq" id="WP_106199652.1">
    <property type="nucleotide sequence ID" value="NZ_JAXEIU010000005.1"/>
</dbReference>
<dbReference type="Pfam" id="PF02470">
    <property type="entry name" value="MlaD"/>
    <property type="match status" value="1"/>
</dbReference>
<accession>A0ABX5LML4</accession>
<evidence type="ECO:0000313" key="4">
    <source>
        <dbReference type="EMBL" id="PWK93254.1"/>
    </source>
</evidence>
<evidence type="ECO:0000256" key="2">
    <source>
        <dbReference type="SAM" id="Phobius"/>
    </source>
</evidence>
<gene>
    <name evidence="4" type="ORF">B0H50_12922</name>
</gene>
<sequence>MNSKLSKYGNKRMLFCMMILCCGIFGLWYFFHPLSPHNVRLHYVAIFDEVGPLASGNNVKISGLSKGRILKMHKTDSCIYVTFEVVKNVRLPIDSKFLFANAGFLGNREIQITLGTSSKVYQAGDTIRQTVFDKGLNSASDDLKQAMTELHDVMTKIDSVLAELKDGKDRKQFDRIVRKGKNLSAEISNDAENWKSNLLQIFDAFSESADKLKSTADQIANGMDAVENDGEKMIAQLKNLQQSAENEKQQIQEILAKLDRNDNSAALILQKGSKVLKQLEQVSESVSALLKGIKKNGLRLNVDFF</sequence>
<keyword evidence="2" id="KW-0472">Membrane</keyword>
<dbReference type="EMBL" id="QGHD01000029">
    <property type="protein sequence ID" value="PWK93254.1"/>
    <property type="molecule type" value="Genomic_DNA"/>
</dbReference>
<evidence type="ECO:0000259" key="3">
    <source>
        <dbReference type="Pfam" id="PF02470"/>
    </source>
</evidence>
<keyword evidence="1" id="KW-0175">Coiled coil</keyword>
<dbReference type="Gene3D" id="1.10.287.950">
    <property type="entry name" value="Methyl-accepting chemotaxis protein"/>
    <property type="match status" value="1"/>
</dbReference>
<protein>
    <submittedName>
        <fullName evidence="4">ABC-type transporter Mla subunit MlaD</fullName>
    </submittedName>
</protein>
<feature type="coiled-coil region" evidence="1">
    <location>
        <begin position="223"/>
        <end position="264"/>
    </location>
</feature>
<dbReference type="PANTHER" id="PTHR33371:SF4">
    <property type="entry name" value="INTERMEMBRANE PHOSPHOLIPID TRANSPORT SYSTEM BINDING PROTEIN MLAD"/>
    <property type="match status" value="1"/>
</dbReference>
<dbReference type="InterPro" id="IPR052336">
    <property type="entry name" value="MlaD_Phospholipid_Transporter"/>
</dbReference>